<comment type="caution">
    <text evidence="1">The sequence shown here is derived from an EMBL/GenBank/DDBJ whole genome shotgun (WGS) entry which is preliminary data.</text>
</comment>
<gene>
    <name evidence="1" type="ORF">GCM10022247_35610</name>
</gene>
<evidence type="ECO:0000313" key="2">
    <source>
        <dbReference type="Proteomes" id="UP001501747"/>
    </source>
</evidence>
<dbReference type="EMBL" id="BAABAL010000012">
    <property type="protein sequence ID" value="GAA4010320.1"/>
    <property type="molecule type" value="Genomic_DNA"/>
</dbReference>
<keyword evidence="2" id="KW-1185">Reference proteome</keyword>
<proteinExistence type="predicted"/>
<organism evidence="1 2">
    <name type="scientific">Allokutzneria multivorans</name>
    <dbReference type="NCBI Taxonomy" id="1142134"/>
    <lineage>
        <taxon>Bacteria</taxon>
        <taxon>Bacillati</taxon>
        <taxon>Actinomycetota</taxon>
        <taxon>Actinomycetes</taxon>
        <taxon>Pseudonocardiales</taxon>
        <taxon>Pseudonocardiaceae</taxon>
        <taxon>Allokutzneria</taxon>
    </lineage>
</organism>
<evidence type="ECO:0000313" key="1">
    <source>
        <dbReference type="EMBL" id="GAA4010320.1"/>
    </source>
</evidence>
<protein>
    <submittedName>
        <fullName evidence="1">Uncharacterized protein</fullName>
    </submittedName>
</protein>
<sequence>MTGGSGKAAPVLPLRRGYLAEISCTSCGHLGVVGVLVESRWVLSAHAPLCGHRELLVGMACESARRDLAPIPARPVHICGGGDLVLVELKTPSSQTRAPLLVGSTPSVFEAIVHTWDPHPARFPERLPVRLHTDTSTTAPQSEAVVEGLVEYEPGAGAAPLRFTVSPAQGAGLVVGGPVMVEVERALGGAAVAGIITAITPGDDATSVTVAGLARSWKQVTEVLRAACWRDWRSSWADHPLGSREPVRFEQHDGQWGVVAGELGSVLECPEALAHLADYLLSACAWGEQPALWWNYAFFCDAVTATRHLLPATDSAQLSRHAVDALAVLFTREIFTPGVFDDAGLFQPWPGTPHTHAELLCEAASAFTEAGARAPKPVEVCVLVANPVGAQLIHPLNDGEDRRS</sequence>
<accession>A0ABP7SDK2</accession>
<reference evidence="2" key="1">
    <citation type="journal article" date="2019" name="Int. J. Syst. Evol. Microbiol.">
        <title>The Global Catalogue of Microorganisms (GCM) 10K type strain sequencing project: providing services to taxonomists for standard genome sequencing and annotation.</title>
        <authorList>
            <consortium name="The Broad Institute Genomics Platform"/>
            <consortium name="The Broad Institute Genome Sequencing Center for Infectious Disease"/>
            <person name="Wu L."/>
            <person name="Ma J."/>
        </authorList>
    </citation>
    <scope>NUCLEOTIDE SEQUENCE [LARGE SCALE GENOMIC DNA]</scope>
    <source>
        <strain evidence="2">JCM 17342</strain>
    </source>
</reference>
<dbReference type="Proteomes" id="UP001501747">
    <property type="component" value="Unassembled WGS sequence"/>
</dbReference>
<name>A0ABP7SDK2_9PSEU</name>